<dbReference type="InterPro" id="IPR045829">
    <property type="entry name" value="PKD_6"/>
</dbReference>
<dbReference type="Pfam" id="PF19408">
    <property type="entry name" value="PKD_6"/>
    <property type="match status" value="1"/>
</dbReference>
<organism evidence="4 5">
    <name type="scientific">Flavobacterium franklandianum</name>
    <dbReference type="NCBI Taxonomy" id="2594430"/>
    <lineage>
        <taxon>Bacteria</taxon>
        <taxon>Pseudomonadati</taxon>
        <taxon>Bacteroidota</taxon>
        <taxon>Flavobacteriia</taxon>
        <taxon>Flavobacteriales</taxon>
        <taxon>Flavobacteriaceae</taxon>
        <taxon>Flavobacterium</taxon>
    </lineage>
</organism>
<protein>
    <submittedName>
        <fullName evidence="4">T9SS type A sorting domain-containing protein</fullName>
    </submittedName>
</protein>
<name>A0A553CMH3_9FLAO</name>
<dbReference type="NCBIfam" id="TIGR04183">
    <property type="entry name" value="Por_Secre_tail"/>
    <property type="match status" value="1"/>
</dbReference>
<reference evidence="4 5" key="1">
    <citation type="submission" date="2019-07" db="EMBL/GenBank/DDBJ databases">
        <title>Novel species of Flavobacterium.</title>
        <authorList>
            <person name="Liu Q."/>
            <person name="Xin Y.-H."/>
        </authorList>
    </citation>
    <scope>NUCLEOTIDE SEQUENCE [LARGE SCALE GENOMIC DNA]</scope>
    <source>
        <strain evidence="4 5">LB3P56</strain>
    </source>
</reference>
<evidence type="ECO:0000256" key="1">
    <source>
        <dbReference type="ARBA" id="ARBA00022729"/>
    </source>
</evidence>
<accession>A0A553CMH3</accession>
<dbReference type="RefSeq" id="WP_144071264.1">
    <property type="nucleotide sequence ID" value="NZ_VJZR01000004.1"/>
</dbReference>
<dbReference type="OrthoDB" id="4535652at2"/>
<evidence type="ECO:0000313" key="5">
    <source>
        <dbReference type="Proteomes" id="UP000318585"/>
    </source>
</evidence>
<feature type="domain" description="Secretion system C-terminal sorting" evidence="2">
    <location>
        <begin position="575"/>
        <end position="652"/>
    </location>
</feature>
<keyword evidence="1" id="KW-0732">Signal</keyword>
<feature type="domain" description="PKD-like" evidence="3">
    <location>
        <begin position="380"/>
        <end position="440"/>
    </location>
</feature>
<dbReference type="InterPro" id="IPR026444">
    <property type="entry name" value="Secre_tail"/>
</dbReference>
<comment type="caution">
    <text evidence="4">The sequence shown here is derived from an EMBL/GenBank/DDBJ whole genome shotgun (WGS) entry which is preliminary data.</text>
</comment>
<evidence type="ECO:0000259" key="3">
    <source>
        <dbReference type="Pfam" id="PF19408"/>
    </source>
</evidence>
<dbReference type="AlphaFoldDB" id="A0A553CMH3"/>
<dbReference type="Pfam" id="PF18962">
    <property type="entry name" value="Por_Secre_tail"/>
    <property type="match status" value="1"/>
</dbReference>
<sequence length="653" mass="70621">MGGVIARYALADMEQNMQQTGVDHQTRLFISHDAPQQGANIPVSLQYMYRHLNNQYVKSPALLAGGEIIVPLFTDVQPVSTYLSILDLPATKQLLSNSSTSNYTINNFEHNAFYNELKAKGLPNCGGYPINCRNIAISNGAECGLGQGFNPGENLVNYNWNKGLTFGGDLLSMVYLPLGGVIGGRILDNDFYGVALTGLIPGKSKFDVEFNAKAMPYGTSNQIYKGKVSYTKKILWIGPNITVNITNVQKSQPAGILPLDTYGGGFYDTSIVAGSLTLPNLYVRDKFNFIPTTSSLDIGKRNIVLQDADYKSAYIGAMPPVAPNNSPFVNFSSDFEVNNPNSSNKSHISFNARNGEWFARELNANAITTNCSFLCSGTSSSQISGNETLCTSANYSAPTGATTYTWSITQGNSLVTLSGNGTNSIVLNKTSPNASGSVTLNLNFGSPTCGFRTITKVIWVGSKVFNDVVQNSSCSSVTIDFVGAGNSLSNISFSQFITNGTTVNPNVTYYANGTNSNGDPSFIILLPSNPQPSFLLYNITYTDNCGSTITQYAHYRPINCRSNYRLATANTTFQIFPNPSNSLINITLFDENLAPKPTAVIKGTLYDLNNIEKTSLNIIGNTAQIDVSHFKKGIYVLKISVDGDIESHQVIVE</sequence>
<gene>
    <name evidence="4" type="ORF">FNW17_07080</name>
</gene>
<evidence type="ECO:0000313" key="4">
    <source>
        <dbReference type="EMBL" id="TRX21637.1"/>
    </source>
</evidence>
<dbReference type="Proteomes" id="UP000318585">
    <property type="component" value="Unassembled WGS sequence"/>
</dbReference>
<keyword evidence="5" id="KW-1185">Reference proteome</keyword>
<proteinExistence type="predicted"/>
<dbReference type="EMBL" id="VJZR01000004">
    <property type="protein sequence ID" value="TRX21637.1"/>
    <property type="molecule type" value="Genomic_DNA"/>
</dbReference>
<evidence type="ECO:0000259" key="2">
    <source>
        <dbReference type="Pfam" id="PF18962"/>
    </source>
</evidence>